<name>A0A2U8DSX1_9CLOT</name>
<dbReference type="Proteomes" id="UP000244910">
    <property type="component" value="Chromosome"/>
</dbReference>
<evidence type="ECO:0000313" key="2">
    <source>
        <dbReference type="Proteomes" id="UP000244910"/>
    </source>
</evidence>
<accession>A0A2U8DSX1</accession>
<dbReference type="RefSeq" id="WP_032078262.1">
    <property type="nucleotide sequence ID" value="NZ_CP020953.1"/>
</dbReference>
<dbReference type="EMBL" id="CP020953">
    <property type="protein sequence ID" value="AWI05551.1"/>
    <property type="molecule type" value="Genomic_DNA"/>
</dbReference>
<sequence length="72" mass="7913">MKFGVGFSFISQELLASISDVMKTIDSVIQSASEGANEIVNISDKVLGISDKSNYILEQVLKEKDCPDKFKI</sequence>
<organism evidence="1 2">
    <name type="scientific">Clostridium drakei</name>
    <dbReference type="NCBI Taxonomy" id="332101"/>
    <lineage>
        <taxon>Bacteria</taxon>
        <taxon>Bacillati</taxon>
        <taxon>Bacillota</taxon>
        <taxon>Clostridia</taxon>
        <taxon>Eubacteriales</taxon>
        <taxon>Clostridiaceae</taxon>
        <taxon>Clostridium</taxon>
    </lineage>
</organism>
<reference evidence="2" key="1">
    <citation type="submission" date="2017-04" db="EMBL/GenBank/DDBJ databases">
        <authorList>
            <person name="Song Y."/>
            <person name="Cho B.-K."/>
        </authorList>
    </citation>
    <scope>NUCLEOTIDE SEQUENCE [LARGE SCALE GENOMIC DNA]</scope>
    <source>
        <strain evidence="2">SL1</strain>
    </source>
</reference>
<keyword evidence="2" id="KW-1185">Reference proteome</keyword>
<dbReference type="KEGG" id="cdrk:B9W14_13910"/>
<gene>
    <name evidence="1" type="ORF">B9W14_13910</name>
</gene>
<evidence type="ECO:0000313" key="1">
    <source>
        <dbReference type="EMBL" id="AWI05551.1"/>
    </source>
</evidence>
<proteinExistence type="predicted"/>
<protein>
    <recommendedName>
        <fullName evidence="3">Methyl-accepting transducer domain-containing protein</fullName>
    </recommendedName>
</protein>
<evidence type="ECO:0008006" key="3">
    <source>
        <dbReference type="Google" id="ProtNLM"/>
    </source>
</evidence>
<dbReference type="AlphaFoldDB" id="A0A2U8DSX1"/>